<dbReference type="Proteomes" id="UP000887013">
    <property type="component" value="Unassembled WGS sequence"/>
</dbReference>
<keyword evidence="2" id="KW-1185">Reference proteome</keyword>
<reference evidence="1" key="1">
    <citation type="submission" date="2020-08" db="EMBL/GenBank/DDBJ databases">
        <title>Multicomponent nature underlies the extraordinary mechanical properties of spider dragline silk.</title>
        <authorList>
            <person name="Kono N."/>
            <person name="Nakamura H."/>
            <person name="Mori M."/>
            <person name="Yoshida Y."/>
            <person name="Ohtoshi R."/>
            <person name="Malay A.D."/>
            <person name="Moran D.A.P."/>
            <person name="Tomita M."/>
            <person name="Numata K."/>
            <person name="Arakawa K."/>
        </authorList>
    </citation>
    <scope>NUCLEOTIDE SEQUENCE</scope>
</reference>
<evidence type="ECO:0000313" key="1">
    <source>
        <dbReference type="EMBL" id="GFT99071.1"/>
    </source>
</evidence>
<name>A0A8X6Q442_NEPPI</name>
<evidence type="ECO:0000313" key="2">
    <source>
        <dbReference type="Proteomes" id="UP000887013"/>
    </source>
</evidence>
<organism evidence="1 2">
    <name type="scientific">Nephila pilipes</name>
    <name type="common">Giant wood spider</name>
    <name type="synonym">Nephila maculata</name>
    <dbReference type="NCBI Taxonomy" id="299642"/>
    <lineage>
        <taxon>Eukaryota</taxon>
        <taxon>Metazoa</taxon>
        <taxon>Ecdysozoa</taxon>
        <taxon>Arthropoda</taxon>
        <taxon>Chelicerata</taxon>
        <taxon>Arachnida</taxon>
        <taxon>Araneae</taxon>
        <taxon>Araneomorphae</taxon>
        <taxon>Entelegynae</taxon>
        <taxon>Araneoidea</taxon>
        <taxon>Nephilidae</taxon>
        <taxon>Nephila</taxon>
    </lineage>
</organism>
<proteinExistence type="predicted"/>
<accession>A0A8X6Q442</accession>
<dbReference type="EMBL" id="BMAW01122488">
    <property type="protein sequence ID" value="GFT99071.1"/>
    <property type="molecule type" value="Genomic_DNA"/>
</dbReference>
<gene>
    <name evidence="1" type="ORF">NPIL_245321</name>
</gene>
<comment type="caution">
    <text evidence="1">The sequence shown here is derived from an EMBL/GenBank/DDBJ whole genome shotgun (WGS) entry which is preliminary data.</text>
</comment>
<dbReference type="AlphaFoldDB" id="A0A8X6Q442"/>
<protein>
    <submittedName>
        <fullName evidence="1">Uncharacterized protein</fullName>
    </submittedName>
</protein>
<sequence>MNPSLKSCQIIWPNVGKERNPEKGENVPNDWCRAMLLSSHPTHSPFFLGPLSIVVVVCHESRAPAQRTGVAMPQQVLRQTMHVEHMATHGGFRPHHRLQADGTGFGRLEDGRRPVVSVYRIQQRLTQRYPPIEGLGPVIPPSPQEQVVQLSDAVFFPKEIRVGSVPLLGQLFRILGIKLTGFNLHPQMVSHIRQVRRIERGMQRFQVLAEQILVIQIEGEDIGRLQGQQTTAKVL</sequence>